<dbReference type="RefSeq" id="WP_343164563.1">
    <property type="nucleotide sequence ID" value="NZ_JBHRSV010000016.1"/>
</dbReference>
<dbReference type="InterPro" id="IPR011961">
    <property type="entry name" value="RimM"/>
</dbReference>
<keyword evidence="1 5" id="KW-0963">Cytoplasm</keyword>
<comment type="function">
    <text evidence="5">An accessory protein needed during the final step in the assembly of 30S ribosomal subunit, possibly for assembly of the head region. Essential for efficient processing of 16S rRNA. May be needed both before and after RbfA during the maturation of 16S rRNA. It has affinity for free ribosomal 30S subunits but not for 70S ribosomes.</text>
</comment>
<evidence type="ECO:0000256" key="2">
    <source>
        <dbReference type="ARBA" id="ARBA00022517"/>
    </source>
</evidence>
<comment type="caution">
    <text evidence="8">The sequence shown here is derived from an EMBL/GenBank/DDBJ whole genome shotgun (WGS) entry which is preliminary data.</text>
</comment>
<dbReference type="InterPro" id="IPR011033">
    <property type="entry name" value="PRC_barrel-like_sf"/>
</dbReference>
<keyword evidence="2 5" id="KW-0690">Ribosome biogenesis</keyword>
<feature type="domain" description="Ribosome maturation factor RimM PRC barrel" evidence="7">
    <location>
        <begin position="99"/>
        <end position="158"/>
    </location>
</feature>
<evidence type="ECO:0000259" key="6">
    <source>
        <dbReference type="Pfam" id="PF01782"/>
    </source>
</evidence>
<dbReference type="Proteomes" id="UP001595379">
    <property type="component" value="Unassembled WGS sequence"/>
</dbReference>
<gene>
    <name evidence="5 8" type="primary">rimM</name>
    <name evidence="8" type="ORF">ACFOOR_09040</name>
</gene>
<organism evidence="8 9">
    <name type="scientific">Hyphobacterium vulgare</name>
    <dbReference type="NCBI Taxonomy" id="1736751"/>
    <lineage>
        <taxon>Bacteria</taxon>
        <taxon>Pseudomonadati</taxon>
        <taxon>Pseudomonadota</taxon>
        <taxon>Alphaproteobacteria</taxon>
        <taxon>Maricaulales</taxon>
        <taxon>Maricaulaceae</taxon>
        <taxon>Hyphobacterium</taxon>
    </lineage>
</organism>
<keyword evidence="3 5" id="KW-0698">rRNA processing</keyword>
<dbReference type="InterPro" id="IPR056792">
    <property type="entry name" value="PRC_RimM"/>
</dbReference>
<comment type="subcellular location">
    <subcellularLocation>
        <location evidence="5">Cytoplasm</location>
    </subcellularLocation>
</comment>
<evidence type="ECO:0000256" key="5">
    <source>
        <dbReference type="HAMAP-Rule" id="MF_00014"/>
    </source>
</evidence>
<comment type="domain">
    <text evidence="5">The PRC barrel domain binds ribosomal protein uS19.</text>
</comment>
<dbReference type="SUPFAM" id="SSF50447">
    <property type="entry name" value="Translation proteins"/>
    <property type="match status" value="1"/>
</dbReference>
<feature type="domain" description="RimM N-terminal" evidence="6">
    <location>
        <begin position="8"/>
        <end position="86"/>
    </location>
</feature>
<protein>
    <recommendedName>
        <fullName evidence="5">Ribosome maturation factor RimM</fullName>
    </recommendedName>
</protein>
<dbReference type="EMBL" id="JBHRSV010000016">
    <property type="protein sequence ID" value="MFC2926251.1"/>
    <property type="molecule type" value="Genomic_DNA"/>
</dbReference>
<dbReference type="HAMAP" id="MF_00014">
    <property type="entry name" value="Ribosome_mat_RimM"/>
    <property type="match status" value="1"/>
</dbReference>
<evidence type="ECO:0000256" key="4">
    <source>
        <dbReference type="ARBA" id="ARBA00023186"/>
    </source>
</evidence>
<keyword evidence="4 5" id="KW-0143">Chaperone</keyword>
<dbReference type="InterPro" id="IPR036976">
    <property type="entry name" value="RimM_N_sf"/>
</dbReference>
<dbReference type="SUPFAM" id="SSF50346">
    <property type="entry name" value="PRC-barrel domain"/>
    <property type="match status" value="1"/>
</dbReference>
<dbReference type="Pfam" id="PF24986">
    <property type="entry name" value="PRC_RimM"/>
    <property type="match status" value="1"/>
</dbReference>
<comment type="similarity">
    <text evidence="5">Belongs to the RimM family.</text>
</comment>
<dbReference type="PANTHER" id="PTHR33692:SF1">
    <property type="entry name" value="RIBOSOME MATURATION FACTOR RIMM"/>
    <property type="match status" value="1"/>
</dbReference>
<dbReference type="Gene3D" id="2.30.30.240">
    <property type="entry name" value="PRC-barrel domain"/>
    <property type="match status" value="1"/>
</dbReference>
<name>A0ABV6ZXP1_9PROT</name>
<dbReference type="Pfam" id="PF01782">
    <property type="entry name" value="RimM"/>
    <property type="match status" value="1"/>
</dbReference>
<evidence type="ECO:0000259" key="7">
    <source>
        <dbReference type="Pfam" id="PF24986"/>
    </source>
</evidence>
<dbReference type="Gene3D" id="2.40.30.60">
    <property type="entry name" value="RimM"/>
    <property type="match status" value="1"/>
</dbReference>
<accession>A0ABV6ZXP1</accession>
<proteinExistence type="inferred from homology"/>
<comment type="subunit">
    <text evidence="5">Binds ribosomal protein uS19.</text>
</comment>
<evidence type="ECO:0000256" key="1">
    <source>
        <dbReference type="ARBA" id="ARBA00022490"/>
    </source>
</evidence>
<evidence type="ECO:0000313" key="9">
    <source>
        <dbReference type="Proteomes" id="UP001595379"/>
    </source>
</evidence>
<reference evidence="9" key="1">
    <citation type="journal article" date="2019" name="Int. J. Syst. Evol. Microbiol.">
        <title>The Global Catalogue of Microorganisms (GCM) 10K type strain sequencing project: providing services to taxonomists for standard genome sequencing and annotation.</title>
        <authorList>
            <consortium name="The Broad Institute Genomics Platform"/>
            <consortium name="The Broad Institute Genome Sequencing Center for Infectious Disease"/>
            <person name="Wu L."/>
            <person name="Ma J."/>
        </authorList>
    </citation>
    <scope>NUCLEOTIDE SEQUENCE [LARGE SCALE GENOMIC DNA]</scope>
    <source>
        <strain evidence="9">KCTC 52487</strain>
    </source>
</reference>
<keyword evidence="9" id="KW-1185">Reference proteome</keyword>
<dbReference type="NCBIfam" id="TIGR02273">
    <property type="entry name" value="16S_RimM"/>
    <property type="match status" value="1"/>
</dbReference>
<dbReference type="InterPro" id="IPR002676">
    <property type="entry name" value="RimM_N"/>
</dbReference>
<sequence length="166" mass="18289">MTDPLVCIAALKGAHGVKGEARVLSFTENPESCFAYRPWRDAAGKPLLTPKRWRPGKNEFIVTFEETFQREALDAMKGTLLYVPRSALPEPEEDEFYHADLIGLSVLDTNGTPMGRIVAVPDFGAGALIEIDGPDGVFFHPFTRDAVPEIDLDAGRCVIRVQDAEE</sequence>
<evidence type="ECO:0000313" key="8">
    <source>
        <dbReference type="EMBL" id="MFC2926251.1"/>
    </source>
</evidence>
<dbReference type="PANTHER" id="PTHR33692">
    <property type="entry name" value="RIBOSOME MATURATION FACTOR RIMM"/>
    <property type="match status" value="1"/>
</dbReference>
<evidence type="ECO:0000256" key="3">
    <source>
        <dbReference type="ARBA" id="ARBA00022552"/>
    </source>
</evidence>
<dbReference type="InterPro" id="IPR009000">
    <property type="entry name" value="Transl_B-barrel_sf"/>
</dbReference>